<dbReference type="EC" id="1.13.11.3"/>
<dbReference type="AlphaFoldDB" id="Q9R4C5"/>
<proteinExistence type="evidence at protein level"/>
<reference key="1">
    <citation type="journal article" date="1996" name="Arch. Microbiol.">
        <title>Purification and characterization of a novel type of protocatechuate 3,4-dioxygenase with the ability to oxidize 4-sulfocatechol.</title>
        <authorList>
            <person name="Hammer A."/>
            <person name="Stolz A."/>
            <person name="Knackmuss H."/>
        </authorList>
    </citation>
    <scope>PROTEIN SEQUENCE</scope>
</reference>
<sequence>MRIEAPLTITPSQTVGPFYAY</sequence>
<dbReference type="GO" id="GO:0018578">
    <property type="term" value="F:protocatechuate 3,4-dioxygenase activity"/>
    <property type="evidence" value="ECO:0007669"/>
    <property type="project" value="UniProtKB-EC"/>
</dbReference>
<protein>
    <submittedName>
        <fullName>Protocatechuate 3,4-dioxygenase type II alpha subunit</fullName>
        <ecNumber>1.13.11.3</ecNumber>
    </submittedName>
</protein>
<organism>
    <name type="scientific">Agrobacterium tumefaciens</name>
    <dbReference type="NCBI Taxonomy" id="358"/>
    <lineage>
        <taxon>Bacteria</taxon>
        <taxon>Pseudomonadati</taxon>
        <taxon>Pseudomonadota</taxon>
        <taxon>Alphaproteobacteria</taxon>
        <taxon>Hyphomicrobiales</taxon>
        <taxon>Rhizobiaceae</taxon>
        <taxon>Rhizobium/Agrobacterium group</taxon>
        <taxon>Agrobacterium</taxon>
        <taxon>Agrobacterium tumefaciens complex</taxon>
    </lineage>
</organism>
<keyword id="KW-0903">Direct protein sequencing</keyword>
<name>Q9R4C5_AGRTU</name>
<accession>Q9R4C5</accession>